<dbReference type="InterPro" id="IPR051017">
    <property type="entry name" value="Aldolase-II_Adducin_sf"/>
</dbReference>
<dbReference type="InterPro" id="IPR036409">
    <property type="entry name" value="Aldolase_II/adducin_N_sf"/>
</dbReference>
<dbReference type="NCBIfam" id="NF004855">
    <property type="entry name" value="PRK06208.1"/>
    <property type="match status" value="1"/>
</dbReference>
<evidence type="ECO:0000259" key="2">
    <source>
        <dbReference type="SMART" id="SM01007"/>
    </source>
</evidence>
<dbReference type="FunFam" id="3.40.225.10:FF:000009">
    <property type="entry name" value="Class II aldolase/adducin N-terminal"/>
    <property type="match status" value="1"/>
</dbReference>
<comment type="similarity">
    <text evidence="1">Belongs to the aldolase class II family.</text>
</comment>
<name>A0A1T5FF01_9SPHN</name>
<dbReference type="EMBL" id="FUYP01000034">
    <property type="protein sequence ID" value="SKB94774.1"/>
    <property type="molecule type" value="Genomic_DNA"/>
</dbReference>
<evidence type="ECO:0000313" key="4">
    <source>
        <dbReference type="Proteomes" id="UP000190044"/>
    </source>
</evidence>
<dbReference type="PANTHER" id="PTHR10672">
    <property type="entry name" value="ADDUCIN"/>
    <property type="match status" value="1"/>
</dbReference>
<dbReference type="GO" id="GO:0005856">
    <property type="term" value="C:cytoskeleton"/>
    <property type="evidence" value="ECO:0007669"/>
    <property type="project" value="TreeGrafter"/>
</dbReference>
<evidence type="ECO:0000256" key="1">
    <source>
        <dbReference type="ARBA" id="ARBA00037961"/>
    </source>
</evidence>
<proteinExistence type="inferred from homology"/>
<keyword evidence="4" id="KW-1185">Reference proteome</keyword>
<dbReference type="Pfam" id="PF00596">
    <property type="entry name" value="Aldolase_II"/>
    <property type="match status" value="1"/>
</dbReference>
<dbReference type="InterPro" id="IPR001303">
    <property type="entry name" value="Aldolase_II/adducin_N"/>
</dbReference>
<reference evidence="4" key="1">
    <citation type="submission" date="2017-02" db="EMBL/GenBank/DDBJ databases">
        <authorList>
            <person name="Varghese N."/>
            <person name="Submissions S."/>
        </authorList>
    </citation>
    <scope>NUCLEOTIDE SEQUENCE [LARGE SCALE GENOMIC DNA]</scope>
    <source>
        <strain evidence="4">R11H</strain>
    </source>
</reference>
<dbReference type="Proteomes" id="UP000190044">
    <property type="component" value="Unassembled WGS sequence"/>
</dbReference>
<dbReference type="GO" id="GO:0051015">
    <property type="term" value="F:actin filament binding"/>
    <property type="evidence" value="ECO:0007669"/>
    <property type="project" value="TreeGrafter"/>
</dbReference>
<dbReference type="Gene3D" id="3.40.225.10">
    <property type="entry name" value="Class II aldolase/adducin N-terminal domain"/>
    <property type="match status" value="1"/>
</dbReference>
<dbReference type="RefSeq" id="WP_079639939.1">
    <property type="nucleotide sequence ID" value="NZ_FUYP01000034.1"/>
</dbReference>
<dbReference type="PANTHER" id="PTHR10672:SF3">
    <property type="entry name" value="PROTEIN HU-LI TAI SHAO"/>
    <property type="match status" value="1"/>
</dbReference>
<dbReference type="SUPFAM" id="SSF53639">
    <property type="entry name" value="AraD/HMP-PK domain-like"/>
    <property type="match status" value="1"/>
</dbReference>
<organism evidence="3 4">
    <name type="scientific">Sphingopyxis flava</name>
    <dbReference type="NCBI Taxonomy" id="1507287"/>
    <lineage>
        <taxon>Bacteria</taxon>
        <taxon>Pseudomonadati</taxon>
        <taxon>Pseudomonadota</taxon>
        <taxon>Alphaproteobacteria</taxon>
        <taxon>Sphingomonadales</taxon>
        <taxon>Sphingomonadaceae</taxon>
        <taxon>Sphingopyxis</taxon>
    </lineage>
</organism>
<dbReference type="AlphaFoldDB" id="A0A1T5FF01"/>
<gene>
    <name evidence="3" type="ORF">SAMN06295937_103413</name>
</gene>
<evidence type="ECO:0000313" key="3">
    <source>
        <dbReference type="EMBL" id="SKB94774.1"/>
    </source>
</evidence>
<accession>A0A1T5FF01</accession>
<dbReference type="OrthoDB" id="5291399at2"/>
<sequence length="277" mass="30958">MPNTTTLRRDERTAPADGRSGAIATIGERKDVAFPCQTVEKERIYRKQRLAVAFRIFAEKDFELGAAGHITVRDPEHHDRFWVNPVMFPFGEMRVSDLMLVDHTGRILEGEGQINPAAFAIHSRLHAERPDVNAAAHSHSIYGKTWSAFGRLLPPLTQDAAIFHGDHVIFDNFSGVLDNLDEAQRLANALGDKRAAILQNHGILTVGQTVESAVWRYLAFEDACRVQLLAEAAGGSTPMPDDIAEKTHRHLESDMVGVFSFEPYWRSMIARHPEVLD</sequence>
<feature type="domain" description="Class II aldolase/adducin N-terminal" evidence="2">
    <location>
        <begin position="48"/>
        <end position="228"/>
    </location>
</feature>
<protein>
    <submittedName>
        <fullName evidence="3">Ribulose-5-phosphate 4-epimerase/Fuculose-1-phosphate aldolase</fullName>
    </submittedName>
</protein>
<dbReference type="SMART" id="SM01007">
    <property type="entry name" value="Aldolase_II"/>
    <property type="match status" value="1"/>
</dbReference>